<keyword evidence="2" id="KW-0812">Transmembrane</keyword>
<dbReference type="AlphaFoldDB" id="A0A8S4GCM8"/>
<feature type="transmembrane region" description="Helical" evidence="2">
    <location>
        <begin position="64"/>
        <end position="86"/>
    </location>
</feature>
<name>A0A8S4GCM8_PLUXY</name>
<keyword evidence="1" id="KW-0175">Coiled coil</keyword>
<evidence type="ECO:0000256" key="2">
    <source>
        <dbReference type="SAM" id="Phobius"/>
    </source>
</evidence>
<reference evidence="3" key="1">
    <citation type="submission" date="2020-11" db="EMBL/GenBank/DDBJ databases">
        <authorList>
            <person name="Whiteford S."/>
        </authorList>
    </citation>
    <scope>NUCLEOTIDE SEQUENCE</scope>
</reference>
<evidence type="ECO:0000313" key="4">
    <source>
        <dbReference type="Proteomes" id="UP000653454"/>
    </source>
</evidence>
<keyword evidence="2" id="KW-0472">Membrane</keyword>
<keyword evidence="4" id="KW-1185">Reference proteome</keyword>
<proteinExistence type="predicted"/>
<evidence type="ECO:0000313" key="3">
    <source>
        <dbReference type="EMBL" id="CAG9137909.1"/>
    </source>
</evidence>
<keyword evidence="2" id="KW-1133">Transmembrane helix</keyword>
<dbReference type="Proteomes" id="UP000653454">
    <property type="component" value="Unassembled WGS sequence"/>
</dbReference>
<dbReference type="EMBL" id="CAJHNJ030000450">
    <property type="protein sequence ID" value="CAG9137909.1"/>
    <property type="molecule type" value="Genomic_DNA"/>
</dbReference>
<accession>A0A8S4GCM8</accession>
<sequence length="141" mass="16059">MKYNLFIYLFTIDSTNNLVTVNLKHVDKKLQILNLTENHRELEERILEQKQHEVTLNSISVHEIGNYAVSSILLVIAATAGCWWWMRARCGRRPAARGGGGGAGRHTHSNQGMELQEIMHQRAIPIESQKQANSKGFNFDF</sequence>
<protein>
    <submittedName>
        <fullName evidence="3">(diamondback moth) hypothetical protein</fullName>
    </submittedName>
</protein>
<gene>
    <name evidence="3" type="ORF">PLXY2_LOCUS16167</name>
</gene>
<evidence type="ECO:0000256" key="1">
    <source>
        <dbReference type="SAM" id="Coils"/>
    </source>
</evidence>
<feature type="coiled-coil region" evidence="1">
    <location>
        <begin position="25"/>
        <end position="52"/>
    </location>
</feature>
<comment type="caution">
    <text evidence="3">The sequence shown here is derived from an EMBL/GenBank/DDBJ whole genome shotgun (WGS) entry which is preliminary data.</text>
</comment>
<organism evidence="3 4">
    <name type="scientific">Plutella xylostella</name>
    <name type="common">Diamondback moth</name>
    <name type="synonym">Plutella maculipennis</name>
    <dbReference type="NCBI Taxonomy" id="51655"/>
    <lineage>
        <taxon>Eukaryota</taxon>
        <taxon>Metazoa</taxon>
        <taxon>Ecdysozoa</taxon>
        <taxon>Arthropoda</taxon>
        <taxon>Hexapoda</taxon>
        <taxon>Insecta</taxon>
        <taxon>Pterygota</taxon>
        <taxon>Neoptera</taxon>
        <taxon>Endopterygota</taxon>
        <taxon>Lepidoptera</taxon>
        <taxon>Glossata</taxon>
        <taxon>Ditrysia</taxon>
        <taxon>Yponomeutoidea</taxon>
        <taxon>Plutellidae</taxon>
        <taxon>Plutella</taxon>
    </lineage>
</organism>